<dbReference type="SUPFAM" id="SSF53474">
    <property type="entry name" value="alpha/beta-Hydrolases"/>
    <property type="match status" value="1"/>
</dbReference>
<evidence type="ECO:0000259" key="2">
    <source>
        <dbReference type="Pfam" id="PF12146"/>
    </source>
</evidence>
<dbReference type="InterPro" id="IPR029058">
    <property type="entry name" value="AB_hydrolase_fold"/>
</dbReference>
<dbReference type="EMBL" id="PYLP01000014">
    <property type="protein sequence ID" value="PST39457.1"/>
    <property type="molecule type" value="Genomic_DNA"/>
</dbReference>
<dbReference type="AlphaFoldDB" id="A0A2T3FVZ4"/>
<protein>
    <submittedName>
        <fullName evidence="3">Alpha/beta hydrolase</fullName>
    </submittedName>
</protein>
<dbReference type="GO" id="GO:0052689">
    <property type="term" value="F:carboxylic ester hydrolase activity"/>
    <property type="evidence" value="ECO:0007669"/>
    <property type="project" value="UniProtKB-ARBA"/>
</dbReference>
<dbReference type="Pfam" id="PF12146">
    <property type="entry name" value="Hydrolase_4"/>
    <property type="match status" value="1"/>
</dbReference>
<dbReference type="PANTHER" id="PTHR22946">
    <property type="entry name" value="DIENELACTONE HYDROLASE DOMAIN-CONTAINING PROTEIN-RELATED"/>
    <property type="match status" value="1"/>
</dbReference>
<evidence type="ECO:0000256" key="1">
    <source>
        <dbReference type="ARBA" id="ARBA00022801"/>
    </source>
</evidence>
<sequence length="243" mass="27764">MQHYCEIPTPKGTLRGFFHKPNQDKHPVCLIFHGFTGQKTGTKFSYVQLSRMLEAKGIASFRFDFLGSGESDGNFVDMTFQDELSCARVILEECLKMENCTEIYVLGHSMGGAIASELAKLYPNVIKKMVLWAPAFNLPEALHYLTGQVEKAKTYDHGGYEISDEFVEDILKRDFYQNLDTYQNELLVIHGTKDITVPYEISDKYMKLFHKGTKFVSIEDGNHNFDKLSDIKQVLKLTLDFFG</sequence>
<dbReference type="Gene3D" id="3.40.50.1820">
    <property type="entry name" value="alpha/beta hydrolase"/>
    <property type="match status" value="1"/>
</dbReference>
<name>A0A2T3FVZ4_9FIRM</name>
<dbReference type="Proteomes" id="UP000241201">
    <property type="component" value="Unassembled WGS sequence"/>
</dbReference>
<keyword evidence="4" id="KW-1185">Reference proteome</keyword>
<keyword evidence="1 3" id="KW-0378">Hydrolase</keyword>
<evidence type="ECO:0000313" key="4">
    <source>
        <dbReference type="Proteomes" id="UP000241201"/>
    </source>
</evidence>
<dbReference type="PANTHER" id="PTHR22946:SF9">
    <property type="entry name" value="POLYKETIDE TRANSFERASE AF380"/>
    <property type="match status" value="1"/>
</dbReference>
<dbReference type="InterPro" id="IPR050261">
    <property type="entry name" value="FrsA_esterase"/>
</dbReference>
<gene>
    <name evidence="3" type="ORF">C7U55_10100</name>
</gene>
<proteinExistence type="predicted"/>
<dbReference type="GeneID" id="77471445"/>
<comment type="caution">
    <text evidence="3">The sequence shown here is derived from an EMBL/GenBank/DDBJ whole genome shotgun (WGS) entry which is preliminary data.</text>
</comment>
<dbReference type="RefSeq" id="WP_106988458.1">
    <property type="nucleotide sequence ID" value="NZ_DAWBWI010000269.1"/>
</dbReference>
<organism evidence="3 4">
    <name type="scientific">Faecalibacillus faecis</name>
    <dbReference type="NCBI Taxonomy" id="1982628"/>
    <lineage>
        <taxon>Bacteria</taxon>
        <taxon>Bacillati</taxon>
        <taxon>Bacillota</taxon>
        <taxon>Erysipelotrichia</taxon>
        <taxon>Erysipelotrichales</taxon>
        <taxon>Coprobacillaceae</taxon>
        <taxon>Faecalibacillus</taxon>
    </lineage>
</organism>
<dbReference type="InterPro" id="IPR022742">
    <property type="entry name" value="Hydrolase_4"/>
</dbReference>
<reference evidence="4" key="1">
    <citation type="submission" date="2018-03" db="EMBL/GenBank/DDBJ databases">
        <title>Lachnoclostridium SNUG30370 gen.nov., sp.nov., isolated from human faeces.</title>
        <authorList>
            <person name="Seo B."/>
            <person name="Jeon K."/>
            <person name="Ko G."/>
        </authorList>
    </citation>
    <scope>NUCLEOTIDE SEQUENCE [LARGE SCALE GENOMIC DNA]</scope>
    <source>
        <strain evidence="4">SNUG30370</strain>
    </source>
</reference>
<feature type="domain" description="Serine aminopeptidase S33" evidence="2">
    <location>
        <begin position="26"/>
        <end position="141"/>
    </location>
</feature>
<accession>A0A2T3FVZ4</accession>
<evidence type="ECO:0000313" key="3">
    <source>
        <dbReference type="EMBL" id="PST39457.1"/>
    </source>
</evidence>